<dbReference type="AlphaFoldDB" id="A0A846QMH9"/>
<dbReference type="Gene3D" id="3.30.420.10">
    <property type="entry name" value="Ribonuclease H-like superfamily/Ribonuclease H"/>
    <property type="match status" value="1"/>
</dbReference>
<keyword evidence="4" id="KW-0269">Exonuclease</keyword>
<evidence type="ECO:0000256" key="4">
    <source>
        <dbReference type="ARBA" id="ARBA00022839"/>
    </source>
</evidence>
<dbReference type="SUPFAM" id="SSF53098">
    <property type="entry name" value="Ribonuclease H-like"/>
    <property type="match status" value="1"/>
</dbReference>
<keyword evidence="5" id="KW-0460">Magnesium</keyword>
<dbReference type="RefSeq" id="WP_167942394.1">
    <property type="nucleotide sequence ID" value="NZ_JAATJA010000004.1"/>
</dbReference>
<evidence type="ECO:0000313" key="10">
    <source>
        <dbReference type="Proteomes" id="UP000580856"/>
    </source>
</evidence>
<evidence type="ECO:0000259" key="8">
    <source>
        <dbReference type="SMART" id="SM00474"/>
    </source>
</evidence>
<reference evidence="9 10" key="1">
    <citation type="submission" date="2020-03" db="EMBL/GenBank/DDBJ databases">
        <title>Genomic Encyclopedia of Type Strains, Phase IV (KMG-IV): sequencing the most valuable type-strain genomes for metagenomic binning, comparative biology and taxonomic classification.</title>
        <authorList>
            <person name="Goeker M."/>
        </authorList>
    </citation>
    <scope>NUCLEOTIDE SEQUENCE [LARGE SCALE GENOMIC DNA]</scope>
    <source>
        <strain evidence="9 10">DSM 24233</strain>
    </source>
</reference>
<dbReference type="CDD" id="cd06141">
    <property type="entry name" value="WRN_exo"/>
    <property type="match status" value="1"/>
</dbReference>
<evidence type="ECO:0000256" key="7">
    <source>
        <dbReference type="ARBA" id="ARBA00042761"/>
    </source>
</evidence>
<dbReference type="PANTHER" id="PTHR13620">
    <property type="entry name" value="3-5 EXONUCLEASE"/>
    <property type="match status" value="1"/>
</dbReference>
<dbReference type="PANTHER" id="PTHR13620:SF109">
    <property type="entry name" value="3'-5' EXONUCLEASE"/>
    <property type="match status" value="1"/>
</dbReference>
<evidence type="ECO:0000256" key="6">
    <source>
        <dbReference type="ARBA" id="ARBA00040531"/>
    </source>
</evidence>
<feature type="domain" description="3'-5' exonuclease" evidence="8">
    <location>
        <begin position="28"/>
        <end position="197"/>
    </location>
</feature>
<accession>A0A846QMH9</accession>
<keyword evidence="1" id="KW-0540">Nuclease</keyword>
<dbReference type="InterPro" id="IPR036397">
    <property type="entry name" value="RNaseH_sf"/>
</dbReference>
<protein>
    <recommendedName>
        <fullName evidence="6">3'-5' exonuclease</fullName>
    </recommendedName>
    <alternativeName>
        <fullName evidence="7">Werner Syndrome-like exonuclease</fullName>
    </alternativeName>
</protein>
<keyword evidence="2" id="KW-0479">Metal-binding</keyword>
<evidence type="ECO:0000256" key="1">
    <source>
        <dbReference type="ARBA" id="ARBA00022722"/>
    </source>
</evidence>
<sequence length="202" mass="22677">MMDITKYQCKIGKDEIMALPLRAWDGDTVLVNRPEQVAEAIAALSADPTLGFDTESRPAFRKGKYYPPSLVQLATASCVYIFQLSRMEFPQELCDLLANPGIVKTGVAVRDDIKDLQRIRDFSEAGFIDLGVVAQDLKLETHGLRNLAAKFLGFRISKSARCTNWANLRLTRQQIAYAATDAWVSREIYVSMHQKGLLNHLQ</sequence>
<comment type="caution">
    <text evidence="9">The sequence shown here is derived from an EMBL/GenBank/DDBJ whole genome shotgun (WGS) entry which is preliminary data.</text>
</comment>
<dbReference type="InterPro" id="IPR002562">
    <property type="entry name" value="3'-5'_exonuclease_dom"/>
</dbReference>
<organism evidence="9 10">
    <name type="scientific">Desulfobaculum xiamenense</name>
    <dbReference type="NCBI Taxonomy" id="995050"/>
    <lineage>
        <taxon>Bacteria</taxon>
        <taxon>Pseudomonadati</taxon>
        <taxon>Thermodesulfobacteriota</taxon>
        <taxon>Desulfovibrionia</taxon>
        <taxon>Desulfovibrionales</taxon>
        <taxon>Desulfovibrionaceae</taxon>
        <taxon>Desulfobaculum</taxon>
    </lineage>
</organism>
<keyword evidence="3" id="KW-0378">Hydrolase</keyword>
<evidence type="ECO:0000256" key="5">
    <source>
        <dbReference type="ARBA" id="ARBA00022842"/>
    </source>
</evidence>
<dbReference type="EMBL" id="JAATJA010000004">
    <property type="protein sequence ID" value="NJB69311.1"/>
    <property type="molecule type" value="Genomic_DNA"/>
</dbReference>
<dbReference type="GO" id="GO:0008408">
    <property type="term" value="F:3'-5' exonuclease activity"/>
    <property type="evidence" value="ECO:0007669"/>
    <property type="project" value="InterPro"/>
</dbReference>
<dbReference type="GO" id="GO:0006139">
    <property type="term" value="P:nucleobase-containing compound metabolic process"/>
    <property type="evidence" value="ECO:0007669"/>
    <property type="project" value="InterPro"/>
</dbReference>
<keyword evidence="10" id="KW-1185">Reference proteome</keyword>
<dbReference type="InterPro" id="IPR051132">
    <property type="entry name" value="3-5_Exonuclease_domain"/>
</dbReference>
<evidence type="ECO:0000256" key="3">
    <source>
        <dbReference type="ARBA" id="ARBA00022801"/>
    </source>
</evidence>
<dbReference type="Pfam" id="PF01612">
    <property type="entry name" value="DNA_pol_A_exo1"/>
    <property type="match status" value="1"/>
</dbReference>
<dbReference type="InterPro" id="IPR012337">
    <property type="entry name" value="RNaseH-like_sf"/>
</dbReference>
<gene>
    <name evidence="9" type="ORF">GGQ74_003008</name>
</gene>
<dbReference type="SMART" id="SM00474">
    <property type="entry name" value="35EXOc"/>
    <property type="match status" value="1"/>
</dbReference>
<name>A0A846QMH9_9BACT</name>
<dbReference type="Proteomes" id="UP000580856">
    <property type="component" value="Unassembled WGS sequence"/>
</dbReference>
<evidence type="ECO:0000313" key="9">
    <source>
        <dbReference type="EMBL" id="NJB69311.1"/>
    </source>
</evidence>
<evidence type="ECO:0000256" key="2">
    <source>
        <dbReference type="ARBA" id="ARBA00022723"/>
    </source>
</evidence>
<dbReference type="GO" id="GO:0003676">
    <property type="term" value="F:nucleic acid binding"/>
    <property type="evidence" value="ECO:0007669"/>
    <property type="project" value="InterPro"/>
</dbReference>
<dbReference type="GO" id="GO:0046872">
    <property type="term" value="F:metal ion binding"/>
    <property type="evidence" value="ECO:0007669"/>
    <property type="project" value="UniProtKB-KW"/>
</dbReference>
<proteinExistence type="predicted"/>